<evidence type="ECO:0000313" key="2">
    <source>
        <dbReference type="EMBL" id="QZP39559.1"/>
    </source>
</evidence>
<evidence type="ECO:0000256" key="1">
    <source>
        <dbReference type="SAM" id="Phobius"/>
    </source>
</evidence>
<feature type="transmembrane region" description="Helical" evidence="1">
    <location>
        <begin position="88"/>
        <end position="106"/>
    </location>
</feature>
<keyword evidence="1" id="KW-0812">Transmembrane</keyword>
<dbReference type="Proteomes" id="UP000826254">
    <property type="component" value="Plasmid unnamed2"/>
</dbReference>
<keyword evidence="2" id="KW-0614">Plasmid</keyword>
<name>A0A8T8WI80_9EURY</name>
<dbReference type="AlphaFoldDB" id="A0A8T8WI80"/>
<feature type="transmembrane region" description="Helical" evidence="1">
    <location>
        <begin position="24"/>
        <end position="44"/>
    </location>
</feature>
<dbReference type="EMBL" id="CP081960">
    <property type="protein sequence ID" value="QZP39559.1"/>
    <property type="molecule type" value="Genomic_DNA"/>
</dbReference>
<dbReference type="SUPFAM" id="SSF55961">
    <property type="entry name" value="Bet v1-like"/>
    <property type="match status" value="1"/>
</dbReference>
<evidence type="ECO:0000313" key="3">
    <source>
        <dbReference type="Proteomes" id="UP000826254"/>
    </source>
</evidence>
<feature type="transmembrane region" description="Helical" evidence="1">
    <location>
        <begin position="184"/>
        <end position="203"/>
    </location>
</feature>
<feature type="transmembrane region" description="Helical" evidence="1">
    <location>
        <begin position="112"/>
        <end position="132"/>
    </location>
</feature>
<feature type="transmembrane region" description="Helical" evidence="1">
    <location>
        <begin position="144"/>
        <end position="164"/>
    </location>
</feature>
<sequence>MTTNEESRREFGGRLSNRISVRRGAFYTVVVGTLGLYAVLMRDLLPLAATAWVVDTGSHRFHDLNLFALIWIAILGLAVQLYRPDRRVTAAIVPALVMAPLAVVAISTNSPIATMPILFTVLGVVVVALHPAGRSILKIRRVQSVDRVPSGLVSAAVVPLLVYASDQVAKQYTVVDDHAALVHYGSMALIAVFVLVMGTSAVLRRRDWRFAAWTAGVLAVYLGASSVAFPGLASSAGPVWGSLAVGWGLGFVAAVERGRDNGFMRVESTIEIDAPIETVWEVTTDPGTFVEGINWVYETWWEDDGPLGEG</sequence>
<feature type="transmembrane region" description="Helical" evidence="1">
    <location>
        <begin position="239"/>
        <end position="255"/>
    </location>
</feature>
<accession>A0A8T8WI80</accession>
<keyword evidence="1" id="KW-1133">Transmembrane helix</keyword>
<geneLocation type="plasmid" evidence="2 3">
    <name>unnamed2</name>
</geneLocation>
<keyword evidence="1" id="KW-0472">Membrane</keyword>
<dbReference type="RefSeq" id="WP_222609308.1">
    <property type="nucleotide sequence ID" value="NZ_CP081960.1"/>
</dbReference>
<reference evidence="2 3" key="1">
    <citation type="journal article" date="2021" name="Int. J. Syst. Evol. Microbiol.">
        <title>Halobaculum halophilum sp. nov. and Halobaculum salinum sp. nov., isolated from salt lake and saline soil.</title>
        <authorList>
            <person name="Cui H.L."/>
            <person name="Shi X.W."/>
            <person name="Yin X.M."/>
            <person name="Yang X.Y."/>
            <person name="Hou J."/>
            <person name="Zhu L."/>
        </authorList>
    </citation>
    <scope>NUCLEOTIDE SEQUENCE [LARGE SCALE GENOMIC DNA]</scope>
    <source>
        <strain evidence="2 3">NBRC 109044</strain>
    </source>
</reference>
<dbReference type="GeneID" id="67180179"/>
<dbReference type="Gene3D" id="3.30.530.20">
    <property type="match status" value="1"/>
</dbReference>
<dbReference type="KEGG" id="hmp:K6T50_18515"/>
<gene>
    <name evidence="2" type="ORF">K6T50_18515</name>
</gene>
<proteinExistence type="predicted"/>
<protein>
    <submittedName>
        <fullName evidence="2">Uncharacterized protein</fullName>
    </submittedName>
</protein>
<feature type="transmembrane region" description="Helical" evidence="1">
    <location>
        <begin position="64"/>
        <end position="81"/>
    </location>
</feature>
<feature type="transmembrane region" description="Helical" evidence="1">
    <location>
        <begin position="210"/>
        <end position="233"/>
    </location>
</feature>
<organism evidence="2 3">
    <name type="scientific">Halobaculum magnesiiphilum</name>
    <dbReference type="NCBI Taxonomy" id="1017351"/>
    <lineage>
        <taxon>Archaea</taxon>
        <taxon>Methanobacteriati</taxon>
        <taxon>Methanobacteriota</taxon>
        <taxon>Stenosarchaea group</taxon>
        <taxon>Halobacteria</taxon>
        <taxon>Halobacteriales</taxon>
        <taxon>Haloferacaceae</taxon>
        <taxon>Halobaculum</taxon>
    </lineage>
</organism>
<keyword evidence="3" id="KW-1185">Reference proteome</keyword>
<dbReference type="InterPro" id="IPR023393">
    <property type="entry name" value="START-like_dom_sf"/>
</dbReference>